<dbReference type="EC" id="2.7.7.65" evidence="1"/>
<dbReference type="EMBL" id="AQPH01000055">
    <property type="protein sequence ID" value="EPY01047.1"/>
    <property type="molecule type" value="Genomic_DNA"/>
</dbReference>
<dbReference type="NCBIfam" id="TIGR00254">
    <property type="entry name" value="GGDEF"/>
    <property type="match status" value="1"/>
</dbReference>
<comment type="caution">
    <text evidence="6">The sequence shown here is derived from an EMBL/GenBank/DDBJ whole genome shotgun (WGS) entry which is preliminary data.</text>
</comment>
<dbReference type="SUPFAM" id="SSF53850">
    <property type="entry name" value="Periplasmic binding protein-like II"/>
    <property type="match status" value="1"/>
</dbReference>
<dbReference type="SMART" id="SM00267">
    <property type="entry name" value="GGDEF"/>
    <property type="match status" value="1"/>
</dbReference>
<sequence>MVLIARTRLNPARTALAAGLALLTSVSSPGRAADLTETERAYVAQNAPFTFCVDPDWAPYEVINSENVHVGIAADLLRLAASRAGVTLKLVPTRTWEESVAASKEGRCQILSFLNQSPARDAWLIFTDPLFVDRNVIVTREEHPYIENLSDVANEILVLPTGTSIEERVRRDFTKLKVVTANSEGEAFGMVSQKKAAMTMRSMLVAVHTIKEDGWFNLKISGQVPGYENKLRIGVAKDLVMLRDILNKGVREISAAEKDEIANRHVAIRVQSGVDYDLIFKIVGLLGTVILTSFFWLIKLRGLNKQLRALAQTDTLTGLANRASLNERLQSEFERFRRYARPFSIILFDLDFFKQVNDDFGHLIGDKVLIAFADIARNVARAQDVVGRWGGEEFLILCPETDLEQARVLAERIGHEVRGYDFVLGRHLTVSAGVATLVAGESSDGLLNRADEALYQAKHDGRDRVVVSASP</sequence>
<keyword evidence="3" id="KW-0812">Transmembrane</keyword>
<feature type="chain" id="PRO_5004556311" description="diguanylate cyclase" evidence="4">
    <location>
        <begin position="33"/>
        <end position="471"/>
    </location>
</feature>
<dbReference type="FunFam" id="3.30.70.270:FF:000001">
    <property type="entry name" value="Diguanylate cyclase domain protein"/>
    <property type="match status" value="1"/>
</dbReference>
<feature type="domain" description="GGDEF" evidence="5">
    <location>
        <begin position="341"/>
        <end position="470"/>
    </location>
</feature>
<accession>S9S576</accession>
<reference evidence="6 7" key="1">
    <citation type="submission" date="2013-04" db="EMBL/GenBank/DDBJ databases">
        <authorList>
            <person name="Kuznetsov B."/>
            <person name="Ivanovsky R."/>
        </authorList>
    </citation>
    <scope>NUCLEOTIDE SEQUENCE [LARGE SCALE GENOMIC DNA]</scope>
    <source>
        <strain evidence="6 7">MGU-K5</strain>
    </source>
</reference>
<dbReference type="InterPro" id="IPR000160">
    <property type="entry name" value="GGDEF_dom"/>
</dbReference>
<proteinExistence type="predicted"/>
<dbReference type="Gene3D" id="3.30.70.270">
    <property type="match status" value="1"/>
</dbReference>
<dbReference type="InterPro" id="IPR043128">
    <property type="entry name" value="Rev_trsase/Diguanyl_cyclase"/>
</dbReference>
<dbReference type="SMART" id="SM00062">
    <property type="entry name" value="PBPb"/>
    <property type="match status" value="1"/>
</dbReference>
<keyword evidence="3" id="KW-0472">Membrane</keyword>
<dbReference type="Pfam" id="PF00497">
    <property type="entry name" value="SBP_bac_3"/>
    <property type="match status" value="1"/>
</dbReference>
<name>S9S576_MAGFU</name>
<feature type="signal peptide" evidence="4">
    <location>
        <begin position="1"/>
        <end position="32"/>
    </location>
</feature>
<feature type="transmembrane region" description="Helical" evidence="3">
    <location>
        <begin position="278"/>
        <end position="298"/>
    </location>
</feature>
<dbReference type="GO" id="GO:0005886">
    <property type="term" value="C:plasma membrane"/>
    <property type="evidence" value="ECO:0007669"/>
    <property type="project" value="TreeGrafter"/>
</dbReference>
<dbReference type="AlphaFoldDB" id="S9S576"/>
<dbReference type="eggNOG" id="COG3706">
    <property type="taxonomic scope" value="Bacteria"/>
</dbReference>
<evidence type="ECO:0000256" key="2">
    <source>
        <dbReference type="ARBA" id="ARBA00034247"/>
    </source>
</evidence>
<dbReference type="GO" id="GO:0052621">
    <property type="term" value="F:diguanylate cyclase activity"/>
    <property type="evidence" value="ECO:0007669"/>
    <property type="project" value="UniProtKB-EC"/>
</dbReference>
<dbReference type="RefSeq" id="WP_021132901.1">
    <property type="nucleotide sequence ID" value="NZ_AQPH01000055.1"/>
</dbReference>
<evidence type="ECO:0000313" key="6">
    <source>
        <dbReference type="EMBL" id="EPY01047.1"/>
    </source>
</evidence>
<dbReference type="SUPFAM" id="SSF55073">
    <property type="entry name" value="Nucleotide cyclase"/>
    <property type="match status" value="1"/>
</dbReference>
<dbReference type="PANTHER" id="PTHR45138">
    <property type="entry name" value="REGULATORY COMPONENTS OF SENSORY TRANSDUCTION SYSTEM"/>
    <property type="match status" value="1"/>
</dbReference>
<dbReference type="Proteomes" id="UP000015350">
    <property type="component" value="Unassembled WGS sequence"/>
</dbReference>
<dbReference type="GO" id="GO:1902201">
    <property type="term" value="P:negative regulation of bacterial-type flagellum-dependent cell motility"/>
    <property type="evidence" value="ECO:0007669"/>
    <property type="project" value="TreeGrafter"/>
</dbReference>
<dbReference type="PANTHER" id="PTHR45138:SF9">
    <property type="entry name" value="DIGUANYLATE CYCLASE DGCM-RELATED"/>
    <property type="match status" value="1"/>
</dbReference>
<evidence type="ECO:0000259" key="5">
    <source>
        <dbReference type="PROSITE" id="PS50887"/>
    </source>
</evidence>
<dbReference type="PROSITE" id="PS50887">
    <property type="entry name" value="GGDEF"/>
    <property type="match status" value="1"/>
</dbReference>
<dbReference type="InterPro" id="IPR050469">
    <property type="entry name" value="Diguanylate_Cyclase"/>
</dbReference>
<dbReference type="InterPro" id="IPR029787">
    <property type="entry name" value="Nucleotide_cyclase"/>
</dbReference>
<evidence type="ECO:0000256" key="3">
    <source>
        <dbReference type="SAM" id="Phobius"/>
    </source>
</evidence>
<protein>
    <recommendedName>
        <fullName evidence="1">diguanylate cyclase</fullName>
        <ecNumber evidence="1">2.7.7.65</ecNumber>
    </recommendedName>
</protein>
<evidence type="ECO:0000256" key="1">
    <source>
        <dbReference type="ARBA" id="ARBA00012528"/>
    </source>
</evidence>
<gene>
    <name evidence="6" type="ORF">K678_12986</name>
</gene>
<dbReference type="InterPro" id="IPR001638">
    <property type="entry name" value="Solute-binding_3/MltF_N"/>
</dbReference>
<dbReference type="GO" id="GO:0043709">
    <property type="term" value="P:cell adhesion involved in single-species biofilm formation"/>
    <property type="evidence" value="ECO:0007669"/>
    <property type="project" value="TreeGrafter"/>
</dbReference>
<keyword evidence="3" id="KW-1133">Transmembrane helix</keyword>
<dbReference type="CDD" id="cd01949">
    <property type="entry name" value="GGDEF"/>
    <property type="match status" value="1"/>
</dbReference>
<evidence type="ECO:0000256" key="4">
    <source>
        <dbReference type="SAM" id="SignalP"/>
    </source>
</evidence>
<dbReference type="Pfam" id="PF00990">
    <property type="entry name" value="GGDEF"/>
    <property type="match status" value="1"/>
</dbReference>
<evidence type="ECO:0000313" key="7">
    <source>
        <dbReference type="Proteomes" id="UP000015350"/>
    </source>
</evidence>
<dbReference type="PATRIC" id="fig|1316936.3.peg.2591"/>
<dbReference type="STRING" id="1316936.K678_12986"/>
<dbReference type="CDD" id="cd13708">
    <property type="entry name" value="PBP2_BvgS_like_1"/>
    <property type="match status" value="1"/>
</dbReference>
<organism evidence="6 7">
    <name type="scientific">Magnetospirillum fulvum MGU-K5</name>
    <dbReference type="NCBI Taxonomy" id="1316936"/>
    <lineage>
        <taxon>Bacteria</taxon>
        <taxon>Pseudomonadati</taxon>
        <taxon>Pseudomonadota</taxon>
        <taxon>Alphaproteobacteria</taxon>
        <taxon>Rhodospirillales</taxon>
        <taxon>Rhodospirillaceae</taxon>
        <taxon>Magnetospirillum</taxon>
    </lineage>
</organism>
<comment type="catalytic activity">
    <reaction evidence="2">
        <text>2 GTP = 3',3'-c-di-GMP + 2 diphosphate</text>
        <dbReference type="Rhea" id="RHEA:24898"/>
        <dbReference type="ChEBI" id="CHEBI:33019"/>
        <dbReference type="ChEBI" id="CHEBI:37565"/>
        <dbReference type="ChEBI" id="CHEBI:58805"/>
        <dbReference type="EC" id="2.7.7.65"/>
    </reaction>
</comment>
<dbReference type="Gene3D" id="3.40.190.10">
    <property type="entry name" value="Periplasmic binding protein-like II"/>
    <property type="match status" value="2"/>
</dbReference>
<keyword evidence="4" id="KW-0732">Signal</keyword>